<feature type="compositionally biased region" description="Acidic residues" evidence="1">
    <location>
        <begin position="98"/>
        <end position="118"/>
    </location>
</feature>
<gene>
    <name evidence="2" type="ORF">MEUPH1_LOCUS2492</name>
</gene>
<comment type="caution">
    <text evidence="2">The sequence shown here is derived from an EMBL/GenBank/DDBJ whole genome shotgun (WGS) entry which is preliminary data.</text>
</comment>
<accession>A0AAV0VML4</accession>
<sequence>MEYVVNSQPSEDLMHNHKTYKYDMENPYKNFLTSYELANLIDSEKDKGGKSLNLYMDDNVKCYFNVHAKQLKDNINKLKRFTIPELCKSKLSSKNQEETENVEQQVTEEENEASEVLA</sequence>
<dbReference type="EMBL" id="CARXXK010000001">
    <property type="protein sequence ID" value="CAI6345486.1"/>
    <property type="molecule type" value="Genomic_DNA"/>
</dbReference>
<feature type="region of interest" description="Disordered" evidence="1">
    <location>
        <begin position="90"/>
        <end position="118"/>
    </location>
</feature>
<reference evidence="2 3" key="1">
    <citation type="submission" date="2023-01" db="EMBL/GenBank/DDBJ databases">
        <authorList>
            <person name="Whitehead M."/>
        </authorList>
    </citation>
    <scope>NUCLEOTIDE SEQUENCE [LARGE SCALE GENOMIC DNA]</scope>
</reference>
<evidence type="ECO:0000313" key="2">
    <source>
        <dbReference type="EMBL" id="CAI6345486.1"/>
    </source>
</evidence>
<organism evidence="2 3">
    <name type="scientific">Macrosiphum euphorbiae</name>
    <name type="common">potato aphid</name>
    <dbReference type="NCBI Taxonomy" id="13131"/>
    <lineage>
        <taxon>Eukaryota</taxon>
        <taxon>Metazoa</taxon>
        <taxon>Ecdysozoa</taxon>
        <taxon>Arthropoda</taxon>
        <taxon>Hexapoda</taxon>
        <taxon>Insecta</taxon>
        <taxon>Pterygota</taxon>
        <taxon>Neoptera</taxon>
        <taxon>Paraneoptera</taxon>
        <taxon>Hemiptera</taxon>
        <taxon>Sternorrhyncha</taxon>
        <taxon>Aphidomorpha</taxon>
        <taxon>Aphidoidea</taxon>
        <taxon>Aphididae</taxon>
        <taxon>Macrosiphini</taxon>
        <taxon>Macrosiphum</taxon>
    </lineage>
</organism>
<name>A0AAV0VML4_9HEMI</name>
<protein>
    <submittedName>
        <fullName evidence="2">Uncharacterized protein</fullName>
    </submittedName>
</protein>
<dbReference type="Proteomes" id="UP001160148">
    <property type="component" value="Unassembled WGS sequence"/>
</dbReference>
<proteinExistence type="predicted"/>
<evidence type="ECO:0000256" key="1">
    <source>
        <dbReference type="SAM" id="MobiDB-lite"/>
    </source>
</evidence>
<evidence type="ECO:0000313" key="3">
    <source>
        <dbReference type="Proteomes" id="UP001160148"/>
    </source>
</evidence>
<keyword evidence="3" id="KW-1185">Reference proteome</keyword>
<dbReference type="AlphaFoldDB" id="A0AAV0VML4"/>